<reference evidence="1 2" key="1">
    <citation type="journal article" date="2017" name="BMC Genomics">
        <title>Comparative genomic and phylogenomic analyses of the Bifidobacteriaceae family.</title>
        <authorList>
            <person name="Lugli G.A."/>
            <person name="Milani C."/>
            <person name="Turroni F."/>
            <person name="Duranti S."/>
            <person name="Mancabelli L."/>
            <person name="Mangifesta M."/>
            <person name="Ferrario C."/>
            <person name="Modesto M."/>
            <person name="Mattarelli P."/>
            <person name="Jiri K."/>
            <person name="van Sinderen D."/>
            <person name="Ventura M."/>
        </authorList>
    </citation>
    <scope>NUCLEOTIDE SEQUENCE [LARGE SCALE GENOMIC DNA]</scope>
    <source>
        <strain evidence="1 2">LMG 21773</strain>
    </source>
</reference>
<evidence type="ECO:0000313" key="2">
    <source>
        <dbReference type="Proteomes" id="UP000228976"/>
    </source>
</evidence>
<dbReference type="EMBL" id="MWWU01000001">
    <property type="protein sequence ID" value="OZG56863.1"/>
    <property type="molecule type" value="Genomic_DNA"/>
</dbReference>
<comment type="caution">
    <text evidence="1">The sequence shown here is derived from an EMBL/GenBank/DDBJ whole genome shotgun (WGS) entry which is preliminary data.</text>
</comment>
<dbReference type="InterPro" id="IPR050490">
    <property type="entry name" value="Bact_solute-bd_prot1"/>
</dbReference>
<protein>
    <submittedName>
        <fullName evidence="1">ABC transporter substrate-binding protein</fullName>
    </submittedName>
</protein>
<dbReference type="SUPFAM" id="SSF53850">
    <property type="entry name" value="Periplasmic binding protein-like II"/>
    <property type="match status" value="1"/>
</dbReference>
<evidence type="ECO:0000313" key="1">
    <source>
        <dbReference type="EMBL" id="OZG56863.1"/>
    </source>
</evidence>
<proteinExistence type="predicted"/>
<dbReference type="PANTHER" id="PTHR43649:SF12">
    <property type="entry name" value="DIACETYLCHITOBIOSE BINDING PROTEIN DASA"/>
    <property type="match status" value="1"/>
</dbReference>
<gene>
    <name evidence="1" type="ORF">AEAE_0172</name>
</gene>
<dbReference type="Proteomes" id="UP000228976">
    <property type="component" value="Unassembled WGS sequence"/>
</dbReference>
<dbReference type="AlphaFoldDB" id="A0A261FD14"/>
<sequence length="605" mass="66284">MVGTLPLESIAEVKEDLEGRVDMKSKKLMGVVSLITIASMALAGCGNSASSVDTKDDGKEMTVDVFDGLANYQGIQKGWFAKIVKDKFNMKLNIIAPNVAGGGDTLFDTRSAAGNLGDLVIIGSAGGRAKKLVKAGLISDMTPYLKGMTYINKYKSATDALSDVIGKKGVWGMPSSLSSKAPTQPSEGLEPTFGPYVRWDYYKAIGYPKITDLDSLVTVLKQMQDKAREETGQKDIYAMSLFKDWDGNMMNNAKQPTTYYGYDEIGFVLAKGDGSDYQSITQKGGMYEKALKFFNAAHRAGILDPDSSTQNYDTMYSKYQQGKILFSFWPWLGQAAYNTTEHKQQGKGFMIAPMDNMKIFSYGAKTDGDSSTAFIAIGSKAKNKQRLVKFINWLYSPEGVYATSTDTGGSAGPKGLTWQMKGDEPVLTEFGQKALLGGGADVPAEWGGGTYKDGVSALNMTTEVANDIDPQTKQSFNPQLWPSVLKHNDDALTTDWSEHMGGAKTTMEYLEKNKEILVAPGASYTAPEEPSTISNLRGQIKTVIIANSWKASMADSDAQFNQLLDEMREKVKGLDFKTVLDWDMKNAKDQNKARVEIKKQWEESH</sequence>
<name>A0A261FD14_9BIFI</name>
<keyword evidence="2" id="KW-1185">Reference proteome</keyword>
<dbReference type="PANTHER" id="PTHR43649">
    <property type="entry name" value="ARABINOSE-BINDING PROTEIN-RELATED"/>
    <property type="match status" value="1"/>
</dbReference>
<dbReference type="Gene3D" id="3.40.190.10">
    <property type="entry name" value="Periplasmic binding protein-like II"/>
    <property type="match status" value="2"/>
</dbReference>
<organism evidence="1 2">
    <name type="scientific">Aeriscardovia aeriphila</name>
    <dbReference type="NCBI Taxonomy" id="218139"/>
    <lineage>
        <taxon>Bacteria</taxon>
        <taxon>Bacillati</taxon>
        <taxon>Actinomycetota</taxon>
        <taxon>Actinomycetes</taxon>
        <taxon>Bifidobacteriales</taxon>
        <taxon>Bifidobacteriaceae</taxon>
        <taxon>Aeriscardovia</taxon>
    </lineage>
</organism>
<accession>A0A261FD14</accession>